<protein>
    <submittedName>
        <fullName evidence="2">DUF541 domain-containing protein</fullName>
    </submittedName>
</protein>
<evidence type="ECO:0000313" key="2">
    <source>
        <dbReference type="EMBL" id="MVA99155.1"/>
    </source>
</evidence>
<dbReference type="PANTHER" id="PTHR34387">
    <property type="entry name" value="SLR1258 PROTEIN"/>
    <property type="match status" value="1"/>
</dbReference>
<dbReference type="InterPro" id="IPR007497">
    <property type="entry name" value="SIMPL/DUF541"/>
</dbReference>
<dbReference type="Gene3D" id="3.30.110.170">
    <property type="entry name" value="Protein of unknown function (DUF541), domain 1"/>
    <property type="match status" value="1"/>
</dbReference>
<evidence type="ECO:0000256" key="1">
    <source>
        <dbReference type="SAM" id="SignalP"/>
    </source>
</evidence>
<proteinExistence type="predicted"/>
<keyword evidence="1" id="KW-0732">Signal</keyword>
<dbReference type="AlphaFoldDB" id="A0A844QIM8"/>
<dbReference type="GO" id="GO:0006974">
    <property type="term" value="P:DNA damage response"/>
    <property type="evidence" value="ECO:0007669"/>
    <property type="project" value="TreeGrafter"/>
</dbReference>
<dbReference type="Proteomes" id="UP000463224">
    <property type="component" value="Unassembled WGS sequence"/>
</dbReference>
<sequence length="236" mass="24248">MIRTVLPLAAALSLSALPAIAADQPSPRIQVSGEGEAALKPDLAVLTLSVMREADSAREAMSAANQAMEAVIAAMKEAGIAARDLQTAGLQINPRYEAKKHDDGSQTSEIAAYQVANTLTVRVRDIAAVGAVLDQAVTLGVNQGGGILFGNEDPSSALTQARTAAVKDAIAKAGTLAAAAGVELGPIVEISEQAYNPRPMPYMARAEMAAGAAPVEAGENAYRVQVNVTFGIDAQQ</sequence>
<dbReference type="Pfam" id="PF04402">
    <property type="entry name" value="SIMPL"/>
    <property type="match status" value="1"/>
</dbReference>
<name>A0A844QIM8_9HYPH</name>
<gene>
    <name evidence="2" type="ORF">GN330_18050</name>
</gene>
<accession>A0A844QIM8</accession>
<evidence type="ECO:0000313" key="3">
    <source>
        <dbReference type="Proteomes" id="UP000463224"/>
    </source>
</evidence>
<dbReference type="InterPro" id="IPR052022">
    <property type="entry name" value="26kDa_periplasmic_antigen"/>
</dbReference>
<dbReference type="RefSeq" id="WP_156714106.1">
    <property type="nucleotide sequence ID" value="NZ_WPHG01000004.1"/>
</dbReference>
<comment type="caution">
    <text evidence="2">The sequence shown here is derived from an EMBL/GenBank/DDBJ whole genome shotgun (WGS) entry which is preliminary data.</text>
</comment>
<dbReference type="EMBL" id="WPHG01000004">
    <property type="protein sequence ID" value="MVA99155.1"/>
    <property type="molecule type" value="Genomic_DNA"/>
</dbReference>
<reference evidence="2 3" key="1">
    <citation type="submission" date="2019-12" db="EMBL/GenBank/DDBJ databases">
        <title>Nitratireductor arenosus sp. nov., Isolated from sea sand, Jeju island, South Korea.</title>
        <authorList>
            <person name="Kim W."/>
        </authorList>
    </citation>
    <scope>NUCLEOTIDE SEQUENCE [LARGE SCALE GENOMIC DNA]</scope>
    <source>
        <strain evidence="2 3">CAU 1489</strain>
    </source>
</reference>
<keyword evidence="3" id="KW-1185">Reference proteome</keyword>
<feature type="chain" id="PRO_5032650525" evidence="1">
    <location>
        <begin position="22"/>
        <end position="236"/>
    </location>
</feature>
<organism evidence="2 3">
    <name type="scientific">Nitratireductor arenosus</name>
    <dbReference type="NCBI Taxonomy" id="2682096"/>
    <lineage>
        <taxon>Bacteria</taxon>
        <taxon>Pseudomonadati</taxon>
        <taxon>Pseudomonadota</taxon>
        <taxon>Alphaproteobacteria</taxon>
        <taxon>Hyphomicrobiales</taxon>
        <taxon>Phyllobacteriaceae</taxon>
        <taxon>Nitratireductor</taxon>
    </lineage>
</organism>
<dbReference type="Gene3D" id="3.30.70.2970">
    <property type="entry name" value="Protein of unknown function (DUF541), domain 2"/>
    <property type="match status" value="1"/>
</dbReference>
<feature type="signal peptide" evidence="1">
    <location>
        <begin position="1"/>
        <end position="21"/>
    </location>
</feature>
<dbReference type="PANTHER" id="PTHR34387:SF1">
    <property type="entry name" value="PERIPLASMIC IMMUNOGENIC PROTEIN"/>
    <property type="match status" value="1"/>
</dbReference>